<dbReference type="Proteomes" id="UP000824072">
    <property type="component" value="Unassembled WGS sequence"/>
</dbReference>
<feature type="domain" description="Sporulation stage II protein D amidase enhancer LytB N-terminal" evidence="1">
    <location>
        <begin position="133"/>
        <end position="219"/>
    </location>
</feature>
<gene>
    <name evidence="2" type="ORF">IAB02_03175</name>
</gene>
<dbReference type="InterPro" id="IPR051922">
    <property type="entry name" value="Bact_Sporulation_Assoc"/>
</dbReference>
<protein>
    <submittedName>
        <fullName evidence="2">SpoIID/LytB domain-containing protein</fullName>
    </submittedName>
</protein>
<comment type="caution">
    <text evidence="2">The sequence shown here is derived from an EMBL/GenBank/DDBJ whole genome shotgun (WGS) entry which is preliminary data.</text>
</comment>
<organism evidence="2 3">
    <name type="scientific">Candidatus Pullichristensenella excrementigallinarum</name>
    <dbReference type="NCBI Taxonomy" id="2840907"/>
    <lineage>
        <taxon>Bacteria</taxon>
        <taxon>Bacillati</taxon>
        <taxon>Bacillota</taxon>
        <taxon>Clostridia</taxon>
        <taxon>Candidatus Pullichristensenella</taxon>
    </lineage>
</organism>
<proteinExistence type="predicted"/>
<dbReference type="GO" id="GO:0030288">
    <property type="term" value="C:outer membrane-bounded periplasmic space"/>
    <property type="evidence" value="ECO:0007669"/>
    <property type="project" value="TreeGrafter"/>
</dbReference>
<evidence type="ECO:0000259" key="1">
    <source>
        <dbReference type="Pfam" id="PF08486"/>
    </source>
</evidence>
<reference evidence="2" key="1">
    <citation type="submission" date="2020-10" db="EMBL/GenBank/DDBJ databases">
        <authorList>
            <person name="Gilroy R."/>
        </authorList>
    </citation>
    <scope>NUCLEOTIDE SEQUENCE</scope>
    <source>
        <strain evidence="2">ChiHcec3-11533</strain>
    </source>
</reference>
<name>A0A9D1IBE1_9FIRM</name>
<dbReference type="GO" id="GO:0030435">
    <property type="term" value="P:sporulation resulting in formation of a cellular spore"/>
    <property type="evidence" value="ECO:0007669"/>
    <property type="project" value="InterPro"/>
</dbReference>
<feature type="non-terminal residue" evidence="2">
    <location>
        <position position="254"/>
    </location>
</feature>
<dbReference type="PANTHER" id="PTHR30032">
    <property type="entry name" value="N-ACETYLMURAMOYL-L-ALANINE AMIDASE-RELATED"/>
    <property type="match status" value="1"/>
</dbReference>
<evidence type="ECO:0000313" key="2">
    <source>
        <dbReference type="EMBL" id="HIU33541.1"/>
    </source>
</evidence>
<reference evidence="2" key="2">
    <citation type="journal article" date="2021" name="PeerJ">
        <title>Extensive microbial diversity within the chicken gut microbiome revealed by metagenomics and culture.</title>
        <authorList>
            <person name="Gilroy R."/>
            <person name="Ravi A."/>
            <person name="Getino M."/>
            <person name="Pursley I."/>
            <person name="Horton D.L."/>
            <person name="Alikhan N.F."/>
            <person name="Baker D."/>
            <person name="Gharbi K."/>
            <person name="Hall N."/>
            <person name="Watson M."/>
            <person name="Adriaenssens E.M."/>
            <person name="Foster-Nyarko E."/>
            <person name="Jarju S."/>
            <person name="Secka A."/>
            <person name="Antonio M."/>
            <person name="Oren A."/>
            <person name="Chaudhuri R.R."/>
            <person name="La Ragione R."/>
            <person name="Hildebrand F."/>
            <person name="Pallen M.J."/>
        </authorList>
    </citation>
    <scope>NUCLEOTIDE SEQUENCE</scope>
    <source>
        <strain evidence="2">ChiHcec3-11533</strain>
    </source>
</reference>
<dbReference type="Pfam" id="PF08486">
    <property type="entry name" value="SpoIID"/>
    <property type="match status" value="1"/>
</dbReference>
<dbReference type="InterPro" id="IPR013693">
    <property type="entry name" value="SpoIID/LytB_N"/>
</dbReference>
<dbReference type="NCBIfam" id="TIGR02669">
    <property type="entry name" value="SpoIID_LytB"/>
    <property type="match status" value="1"/>
</dbReference>
<evidence type="ECO:0000313" key="3">
    <source>
        <dbReference type="Proteomes" id="UP000824072"/>
    </source>
</evidence>
<accession>A0A9D1IBE1</accession>
<dbReference type="InterPro" id="IPR013486">
    <property type="entry name" value="SpoIID/LytB"/>
</dbReference>
<sequence>MGRHNLLRKIAALFLALALILPLVPDLETGAQAASDGMIRVKLTRLGTRTSITFTPNCAYYVNGNSSQKIPSGQSATVSLSGGQLTLSSGGVQLNLGSSFTLLRASGGNAGVRFTSPSLSNVFSGDLRFTAGSSITVILTIYVENYLYGVVGYEMSNAWPLEALKAQAVAARNYVMRKKATRTGSSYDVTDTTSDQVFKGYNSGYSNVIRAVDETKGVLVYSGSSLASCYYGASNGGQTESTKNVWGGNLSYSV</sequence>
<dbReference type="AlphaFoldDB" id="A0A9D1IBE1"/>
<dbReference type="PANTHER" id="PTHR30032:SF4">
    <property type="entry name" value="AMIDASE ENHANCER"/>
    <property type="match status" value="1"/>
</dbReference>
<dbReference type="EMBL" id="DVMU01000071">
    <property type="protein sequence ID" value="HIU33541.1"/>
    <property type="molecule type" value="Genomic_DNA"/>
</dbReference>